<dbReference type="Gene3D" id="3.40.390.30">
    <property type="entry name" value="Metalloproteases ('zincins'), catalytic domain"/>
    <property type="match status" value="1"/>
</dbReference>
<protein>
    <submittedName>
        <fullName evidence="8">Endoribonuclease YbeY</fullName>
        <ecNumber evidence="8">3.1.-.-</ecNumber>
    </submittedName>
</protein>
<dbReference type="GO" id="GO:0046872">
    <property type="term" value="F:metal ion binding"/>
    <property type="evidence" value="ECO:0007669"/>
    <property type="project" value="UniProtKB-KW"/>
</dbReference>
<comment type="cofactor">
    <cofactor evidence="1">
        <name>Zn(2+)</name>
        <dbReference type="ChEBI" id="CHEBI:29105"/>
    </cofactor>
</comment>
<dbReference type="OrthoDB" id="9807740at2"/>
<evidence type="ECO:0000313" key="9">
    <source>
        <dbReference type="Proteomes" id="UP000222818"/>
    </source>
</evidence>
<dbReference type="GO" id="GO:0004222">
    <property type="term" value="F:metalloendopeptidase activity"/>
    <property type="evidence" value="ECO:0007669"/>
    <property type="project" value="InterPro"/>
</dbReference>
<evidence type="ECO:0000256" key="5">
    <source>
        <dbReference type="ARBA" id="ARBA00022759"/>
    </source>
</evidence>
<dbReference type="AlphaFoldDB" id="A0A2G0V764"/>
<dbReference type="Proteomes" id="UP000222818">
    <property type="component" value="Unassembled WGS sequence"/>
</dbReference>
<comment type="caution">
    <text evidence="8">The sequence shown here is derived from an EMBL/GenBank/DDBJ whole genome shotgun (WGS) entry which is preliminary data.</text>
</comment>
<accession>A0A2G0V764</accession>
<dbReference type="GO" id="GO:0006364">
    <property type="term" value="P:rRNA processing"/>
    <property type="evidence" value="ECO:0007669"/>
    <property type="project" value="InterPro"/>
</dbReference>
<dbReference type="GO" id="GO:0004519">
    <property type="term" value="F:endonuclease activity"/>
    <property type="evidence" value="ECO:0007669"/>
    <property type="project" value="UniProtKB-KW"/>
</dbReference>
<evidence type="ECO:0000256" key="4">
    <source>
        <dbReference type="ARBA" id="ARBA00022723"/>
    </source>
</evidence>
<organism evidence="8 9">
    <name type="scientific">Candidatus Tremblayella phenacoccinincola</name>
    <dbReference type="NCBI Taxonomy" id="1010676"/>
    <lineage>
        <taxon>Bacteria</taxon>
        <taxon>Pseudomonadati</taxon>
        <taxon>Pseudomonadota</taxon>
        <taxon>Betaproteobacteria</taxon>
        <taxon>Candidatus Tremblayella</taxon>
    </lineage>
</organism>
<keyword evidence="6 8" id="KW-0378">Hydrolase</keyword>
<evidence type="ECO:0000256" key="2">
    <source>
        <dbReference type="ARBA" id="ARBA00010875"/>
    </source>
</evidence>
<keyword evidence="9" id="KW-1185">Reference proteome</keyword>
<keyword evidence="5" id="KW-0255">Endonuclease</keyword>
<proteinExistence type="inferred from homology"/>
<evidence type="ECO:0000313" key="8">
    <source>
        <dbReference type="EMBL" id="PHN16315.1"/>
    </source>
</evidence>
<evidence type="ECO:0000256" key="1">
    <source>
        <dbReference type="ARBA" id="ARBA00001947"/>
    </source>
</evidence>
<evidence type="ECO:0000256" key="3">
    <source>
        <dbReference type="ARBA" id="ARBA00022722"/>
    </source>
</evidence>
<keyword evidence="7" id="KW-0862">Zinc</keyword>
<keyword evidence="3" id="KW-0540">Nuclease</keyword>
<name>A0A2G0V764_9PROT</name>
<gene>
    <name evidence="8" type="primary">ybeY</name>
    <name evidence="8" type="ORF">TPPER_00057</name>
</gene>
<dbReference type="Pfam" id="PF02130">
    <property type="entry name" value="YbeY"/>
    <property type="match status" value="1"/>
</dbReference>
<dbReference type="InterPro" id="IPR023091">
    <property type="entry name" value="MetalPrtase_cat_dom_sf_prd"/>
</dbReference>
<dbReference type="EC" id="3.1.-.-" evidence="8"/>
<sequence length="118" mass="13558">MYMQYGSEEDVGLVGILPTVRLTKESLQLVDQHTVGITIRYVGAREMKRLNKKHRSNRLPGNILTFCTLGSNSKQVCCDLILYHRLILKESLNYNKTTQSYYMELFAKGILNVQECLV</sequence>
<dbReference type="SUPFAM" id="SSF55486">
    <property type="entry name" value="Metalloproteases ('zincins'), catalytic domain"/>
    <property type="match status" value="1"/>
</dbReference>
<dbReference type="EMBL" id="MKGN01000007">
    <property type="protein sequence ID" value="PHN16315.1"/>
    <property type="molecule type" value="Genomic_DNA"/>
</dbReference>
<reference evidence="8 9" key="1">
    <citation type="journal article" date="2017" name="ISME J.">
        <title>Tremblaya phenacola PPER: an evolutionary beta-gammaproteobacterium collage.</title>
        <authorList>
            <person name="Gil R."/>
            <person name="Vargas-Chavez C."/>
            <person name="Lopez-Madrigal S."/>
            <person name="Santos-Garcia D."/>
            <person name="Latorre A."/>
            <person name="Moya A."/>
        </authorList>
    </citation>
    <scope>NUCLEOTIDE SEQUENCE [LARGE SCALE GENOMIC DNA]</scope>
    <source>
        <strain evidence="8 9">PPER</strain>
    </source>
</reference>
<evidence type="ECO:0000256" key="6">
    <source>
        <dbReference type="ARBA" id="ARBA00022801"/>
    </source>
</evidence>
<dbReference type="InterPro" id="IPR002036">
    <property type="entry name" value="YbeY"/>
</dbReference>
<dbReference type="RefSeq" id="WP_099336801.1">
    <property type="nucleotide sequence ID" value="NZ_MKGN01000007.1"/>
</dbReference>
<evidence type="ECO:0000256" key="7">
    <source>
        <dbReference type="ARBA" id="ARBA00022833"/>
    </source>
</evidence>
<comment type="similarity">
    <text evidence="2">Belongs to the endoribonuclease YbeY family.</text>
</comment>
<keyword evidence="4" id="KW-0479">Metal-binding</keyword>